<dbReference type="SUPFAM" id="SSF52540">
    <property type="entry name" value="P-loop containing nucleoside triphosphate hydrolases"/>
    <property type="match status" value="1"/>
</dbReference>
<dbReference type="InterPro" id="IPR011527">
    <property type="entry name" value="ABC1_TM_dom"/>
</dbReference>
<evidence type="ECO:0000256" key="7">
    <source>
        <dbReference type="SAM" id="Phobius"/>
    </source>
</evidence>
<keyword evidence="3" id="KW-0547">Nucleotide-binding</keyword>
<feature type="transmembrane region" description="Helical" evidence="7">
    <location>
        <begin position="43"/>
        <end position="67"/>
    </location>
</feature>
<dbReference type="GO" id="GO:0005524">
    <property type="term" value="F:ATP binding"/>
    <property type="evidence" value="ECO:0007669"/>
    <property type="project" value="UniProtKB-KW"/>
</dbReference>
<dbReference type="InterPro" id="IPR003593">
    <property type="entry name" value="AAA+_ATPase"/>
</dbReference>
<dbReference type="EMBL" id="PVBQ01000001">
    <property type="protein sequence ID" value="PRD49159.1"/>
    <property type="molecule type" value="Genomic_DNA"/>
</dbReference>
<reference evidence="10 11" key="1">
    <citation type="submission" date="2018-02" db="EMBL/GenBank/DDBJ databases">
        <title>The draft genome of Sphingobacterium sp. 5JN-11.</title>
        <authorList>
            <person name="Liu L."/>
            <person name="Li L."/>
            <person name="Liang L."/>
            <person name="Zhang X."/>
            <person name="Wang T."/>
        </authorList>
    </citation>
    <scope>NUCLEOTIDE SEQUENCE [LARGE SCALE GENOMIC DNA]</scope>
    <source>
        <strain evidence="10 11">5JN-11</strain>
    </source>
</reference>
<comment type="subcellular location">
    <subcellularLocation>
        <location evidence="1">Cell membrane</location>
        <topology evidence="1">Multi-pass membrane protein</topology>
    </subcellularLocation>
</comment>
<dbReference type="InterPro" id="IPR003439">
    <property type="entry name" value="ABC_transporter-like_ATP-bd"/>
</dbReference>
<dbReference type="AlphaFoldDB" id="A0A2S9J8V0"/>
<dbReference type="GO" id="GO:0016887">
    <property type="term" value="F:ATP hydrolysis activity"/>
    <property type="evidence" value="ECO:0007669"/>
    <property type="project" value="InterPro"/>
</dbReference>
<dbReference type="GO" id="GO:0090374">
    <property type="term" value="P:oligopeptide export from mitochondrion"/>
    <property type="evidence" value="ECO:0007669"/>
    <property type="project" value="TreeGrafter"/>
</dbReference>
<evidence type="ECO:0000313" key="10">
    <source>
        <dbReference type="EMBL" id="PRD49159.1"/>
    </source>
</evidence>
<dbReference type="GO" id="GO:0005886">
    <property type="term" value="C:plasma membrane"/>
    <property type="evidence" value="ECO:0007669"/>
    <property type="project" value="UniProtKB-SubCell"/>
</dbReference>
<dbReference type="SMART" id="SM00382">
    <property type="entry name" value="AAA"/>
    <property type="match status" value="1"/>
</dbReference>
<accession>A0A2S9J8V0</accession>
<dbReference type="PROSITE" id="PS00211">
    <property type="entry name" value="ABC_TRANSPORTER_1"/>
    <property type="match status" value="1"/>
</dbReference>
<dbReference type="Proteomes" id="UP000239711">
    <property type="component" value="Unassembled WGS sequence"/>
</dbReference>
<feature type="transmembrane region" description="Helical" evidence="7">
    <location>
        <begin position="269"/>
        <end position="291"/>
    </location>
</feature>
<evidence type="ECO:0000259" key="9">
    <source>
        <dbReference type="PROSITE" id="PS50929"/>
    </source>
</evidence>
<feature type="transmembrane region" description="Helical" evidence="7">
    <location>
        <begin position="79"/>
        <end position="101"/>
    </location>
</feature>
<dbReference type="CDD" id="cd18576">
    <property type="entry name" value="ABC_6TM_bac_exporter_ABCB8_10_like"/>
    <property type="match status" value="1"/>
</dbReference>
<dbReference type="InterPro" id="IPR039421">
    <property type="entry name" value="Type_1_exporter"/>
</dbReference>
<dbReference type="Pfam" id="PF00664">
    <property type="entry name" value="ABC_membrane"/>
    <property type="match status" value="1"/>
</dbReference>
<dbReference type="RefSeq" id="WP_105714999.1">
    <property type="nucleotide sequence ID" value="NZ_PVBQ01000001.1"/>
</dbReference>
<keyword evidence="2 7" id="KW-0812">Transmembrane</keyword>
<dbReference type="GO" id="GO:0015421">
    <property type="term" value="F:ABC-type oligopeptide transporter activity"/>
    <property type="evidence" value="ECO:0007669"/>
    <property type="project" value="TreeGrafter"/>
</dbReference>
<sequence length="613" mass="67352">MARSRLNSSNTQSEELPKPKLSKDLLKKALKISSYLKPYRGKFILGMFFLILSSLTMLTLPALLGAMVDAAQGRQTYPWLPASVFSIGAISMVLLLFLSIVSFGRIRLFVEIAEKALASIRKDSYHKLITLPIEFFANRRVGELNSRLSTDLAQIQDTLTTTLAEILRQAIILAFGVCLLVFVSPKMALMNLSILPVIIVIAIIFGRFIRNLSRQAQDQLADSNTIVQETLLGISNVKAFVNEYYETNRYAHKLDAVVKLAVKGATYRGMFASFIISCILGAIVVVIWYGASLVSRGEISVGDLTTYILYSMFVAGSMGSFPELYANIQRSIGASERVLDILEETPELIEISETNNDIQTPIQGALTFKHVGFSYPSRADTPTLKDISFHVDAGKKLALVGPSGTGKSTIASLILQFYTPTSGVIAYDGKDSAAYSLTDIRNQVALVPQDVLLFGGTIRENIGYGRLDANAEDIIEAAKRANAHDFIMAFPQGYDTLVGERGVKLSGGQRQRIAIARALLKDPAILILDEATSSLDSESERLVQLALEELMRNRTSVIIAHRLSTIKNADQIVVIENGEVSDIGNHVELMSKGSSLYQHLYSLQSIQHITERD</sequence>
<feature type="transmembrane region" description="Helical" evidence="7">
    <location>
        <begin position="307"/>
        <end position="328"/>
    </location>
</feature>
<evidence type="ECO:0000256" key="4">
    <source>
        <dbReference type="ARBA" id="ARBA00022840"/>
    </source>
</evidence>
<dbReference type="InterPro" id="IPR027417">
    <property type="entry name" value="P-loop_NTPase"/>
</dbReference>
<dbReference type="InterPro" id="IPR036640">
    <property type="entry name" value="ABC1_TM_sf"/>
</dbReference>
<evidence type="ECO:0000259" key="8">
    <source>
        <dbReference type="PROSITE" id="PS50893"/>
    </source>
</evidence>
<gene>
    <name evidence="10" type="ORF">C5745_00520</name>
</gene>
<evidence type="ECO:0000256" key="3">
    <source>
        <dbReference type="ARBA" id="ARBA00022741"/>
    </source>
</evidence>
<evidence type="ECO:0000313" key="11">
    <source>
        <dbReference type="Proteomes" id="UP000239711"/>
    </source>
</evidence>
<dbReference type="PROSITE" id="PS50929">
    <property type="entry name" value="ABC_TM1F"/>
    <property type="match status" value="1"/>
</dbReference>
<evidence type="ECO:0000256" key="6">
    <source>
        <dbReference type="ARBA" id="ARBA00023136"/>
    </source>
</evidence>
<dbReference type="PANTHER" id="PTHR43394:SF1">
    <property type="entry name" value="ATP-BINDING CASSETTE SUB-FAMILY B MEMBER 10, MITOCHONDRIAL"/>
    <property type="match status" value="1"/>
</dbReference>
<organism evidence="10 11">
    <name type="scientific">Sphingobacterium haloxyli</name>
    <dbReference type="NCBI Taxonomy" id="2100533"/>
    <lineage>
        <taxon>Bacteria</taxon>
        <taxon>Pseudomonadati</taxon>
        <taxon>Bacteroidota</taxon>
        <taxon>Sphingobacteriia</taxon>
        <taxon>Sphingobacteriales</taxon>
        <taxon>Sphingobacteriaceae</taxon>
        <taxon>Sphingobacterium</taxon>
    </lineage>
</organism>
<dbReference type="InterPro" id="IPR017871">
    <property type="entry name" value="ABC_transporter-like_CS"/>
</dbReference>
<dbReference type="Gene3D" id="3.40.50.300">
    <property type="entry name" value="P-loop containing nucleotide triphosphate hydrolases"/>
    <property type="match status" value="1"/>
</dbReference>
<keyword evidence="11" id="KW-1185">Reference proteome</keyword>
<feature type="domain" description="ABC transmembrane type-1" evidence="9">
    <location>
        <begin position="44"/>
        <end position="330"/>
    </location>
</feature>
<dbReference type="SUPFAM" id="SSF90123">
    <property type="entry name" value="ABC transporter transmembrane region"/>
    <property type="match status" value="1"/>
</dbReference>
<comment type="caution">
    <text evidence="10">The sequence shown here is derived from an EMBL/GenBank/DDBJ whole genome shotgun (WGS) entry which is preliminary data.</text>
</comment>
<dbReference type="Pfam" id="PF00005">
    <property type="entry name" value="ABC_tran"/>
    <property type="match status" value="1"/>
</dbReference>
<name>A0A2S9J8V0_9SPHI</name>
<keyword evidence="5 7" id="KW-1133">Transmembrane helix</keyword>
<dbReference type="FunFam" id="3.40.50.300:FF:000218">
    <property type="entry name" value="Multidrug ABC transporter ATP-binding protein"/>
    <property type="match status" value="1"/>
</dbReference>
<keyword evidence="6 7" id="KW-0472">Membrane</keyword>
<dbReference type="PANTHER" id="PTHR43394">
    <property type="entry name" value="ATP-DEPENDENT PERMEASE MDL1, MITOCHONDRIAL"/>
    <property type="match status" value="1"/>
</dbReference>
<evidence type="ECO:0000256" key="1">
    <source>
        <dbReference type="ARBA" id="ARBA00004651"/>
    </source>
</evidence>
<proteinExistence type="predicted"/>
<dbReference type="PROSITE" id="PS50893">
    <property type="entry name" value="ABC_TRANSPORTER_2"/>
    <property type="match status" value="1"/>
</dbReference>
<feature type="domain" description="ABC transporter" evidence="8">
    <location>
        <begin position="366"/>
        <end position="602"/>
    </location>
</feature>
<keyword evidence="4 10" id="KW-0067">ATP-binding</keyword>
<feature type="transmembrane region" description="Helical" evidence="7">
    <location>
        <begin position="189"/>
        <end position="209"/>
    </location>
</feature>
<evidence type="ECO:0000256" key="2">
    <source>
        <dbReference type="ARBA" id="ARBA00022692"/>
    </source>
</evidence>
<feature type="transmembrane region" description="Helical" evidence="7">
    <location>
        <begin position="166"/>
        <end position="183"/>
    </location>
</feature>
<dbReference type="OrthoDB" id="9760358at2"/>
<protein>
    <submittedName>
        <fullName evidence="10">Multidrug ABC transporter ATP-binding protein</fullName>
    </submittedName>
</protein>
<dbReference type="Gene3D" id="1.20.1560.10">
    <property type="entry name" value="ABC transporter type 1, transmembrane domain"/>
    <property type="match status" value="1"/>
</dbReference>
<evidence type="ECO:0000256" key="5">
    <source>
        <dbReference type="ARBA" id="ARBA00022989"/>
    </source>
</evidence>